<sequence>MIEPYYWPEERKKPMLSTATDPELRQVLSKGTSQTVIAIEAVNAQLKLWKDTVEKQAANTITCRLSGVDIAKLAFRGYLGENVEEDAAVIKKVVESPENANELFKLKKGIWSWSKLPYAVRRVGSSLIDNSDDESEKGPHKRTKVLENDELVDDVDEWVLHNEMFLRALSKPHADCVPALKSSSVGLVRISDLSRTLHSCALVISPNDPSYAHALKISRLPIHALPGYTILADKRSPTIFVQPTASDFKGRFDCMSGGLLAGLDWSNIFVAGGLVLGALLTPDIPPTASVPTSERLYLNQPLEWISSDIDLYIYGLDVEAANEKIKHIAEVYQSNLGSVDAPFLVVRNSQTITLYSEWPKRRVQIVLKLVKSPRDVLLNFDLDSCALGWDGKEVWMLPRFVRALETGTNVFTMDLVNGHYLGDRKATRDKRVFKYAKRGYGIRIIPLYIGYLSSYQSTDTGVLLQQISLGEDLLKPPLSLSLIAEQARTWTREVVNRYVQNGRKDVSLTYHWPVGRWPRFKSKNGLPVFSHAMLEDYRQTTSEPLGRSCLTGFGLLMRHVALWELEIEGIIEIYEHIFAEDAYNNIGQVAYDDTPAYDWDDKFTVENFIKAIDSFNDSEKNAMKKEWDRVADKKPKKIGFPVVKRVSYASSIDEIFSVVNDIYIPIFTTGEFVKFANDLVINALQESKLTEDRMAKVKLPLKRIGNNKDYGVVLAVWQLDNILNWQMVDRRIDEVREVIWAFHRANERLYYPQFIVDNLKTSISKRAIRSSEKDENHAFVRWVARQPCQATTDVNGIFLEGHWIERRHRRDEDEDEDTDSEEE</sequence>
<dbReference type="InterPro" id="IPR053354">
    <property type="entry name" value="MGDG_epimerase"/>
</dbReference>
<gene>
    <name evidence="1" type="ORF">GGU10DRAFT_368192</name>
</gene>
<reference evidence="1" key="1">
    <citation type="submission" date="2022-08" db="EMBL/GenBank/DDBJ databases">
        <authorList>
            <consortium name="DOE Joint Genome Institute"/>
            <person name="Min B."/>
            <person name="Riley R."/>
            <person name="Sierra-Patev S."/>
            <person name="Naranjo-Ortiz M."/>
            <person name="Looney B."/>
            <person name="Konkel Z."/>
            <person name="Slot J.C."/>
            <person name="Sakamoto Y."/>
            <person name="Steenwyk J.L."/>
            <person name="Rokas A."/>
            <person name="Carro J."/>
            <person name="Camarero S."/>
            <person name="Ferreira P."/>
            <person name="Molpeceres G."/>
            <person name="Ruiz-Duenas F.J."/>
            <person name="Serrano A."/>
            <person name="Henrissat B."/>
            <person name="Drula E."/>
            <person name="Hughes K.W."/>
            <person name="Mata J.L."/>
            <person name="Ishikawa N.K."/>
            <person name="Vargas-Isla R."/>
            <person name="Ushijima S."/>
            <person name="Smith C.A."/>
            <person name="Ahrendt S."/>
            <person name="Andreopoulos W."/>
            <person name="He G."/>
            <person name="Labutti K."/>
            <person name="Lipzen A."/>
            <person name="Ng V."/>
            <person name="Sandor L."/>
            <person name="Barry K."/>
            <person name="Martinez A.T."/>
            <person name="Xiao Y."/>
            <person name="Gibbons J.G."/>
            <person name="Terashima K."/>
            <person name="Hibbett D.S."/>
            <person name="Grigoriev I.V."/>
        </authorList>
    </citation>
    <scope>NUCLEOTIDE SEQUENCE</scope>
    <source>
        <strain evidence="1">TFB10291</strain>
    </source>
</reference>
<dbReference type="PANTHER" id="PTHR43558">
    <property type="entry name" value="REDUCTASE, PUTATIVE (AFU_ORTHOLOGUE AFUA_3G10540)-RELATED"/>
    <property type="match status" value="1"/>
</dbReference>
<dbReference type="PANTHER" id="PTHR43558:SF6">
    <property type="entry name" value="REDUCTASE, PUTATIVE (AFU_ORTHOLOGUE AFUA_3G10540)-RELATED"/>
    <property type="match status" value="1"/>
</dbReference>
<comment type="caution">
    <text evidence="1">The sequence shown here is derived from an EMBL/GenBank/DDBJ whole genome shotgun (WGS) entry which is preliminary data.</text>
</comment>
<dbReference type="AlphaFoldDB" id="A0AA38NNK7"/>
<accession>A0AA38NNK7</accession>
<keyword evidence="2" id="KW-1185">Reference proteome</keyword>
<evidence type="ECO:0000313" key="1">
    <source>
        <dbReference type="EMBL" id="KAJ3780950.1"/>
    </source>
</evidence>
<evidence type="ECO:0000313" key="2">
    <source>
        <dbReference type="Proteomes" id="UP001163798"/>
    </source>
</evidence>
<name>A0AA38NNK7_9AGAR</name>
<proteinExistence type="predicted"/>
<organism evidence="1 2">
    <name type="scientific">Lentinula aff. detonsa</name>
    <dbReference type="NCBI Taxonomy" id="2804958"/>
    <lineage>
        <taxon>Eukaryota</taxon>
        <taxon>Fungi</taxon>
        <taxon>Dikarya</taxon>
        <taxon>Basidiomycota</taxon>
        <taxon>Agaricomycotina</taxon>
        <taxon>Agaricomycetes</taxon>
        <taxon>Agaricomycetidae</taxon>
        <taxon>Agaricales</taxon>
        <taxon>Marasmiineae</taxon>
        <taxon>Omphalotaceae</taxon>
        <taxon>Lentinula</taxon>
    </lineage>
</organism>
<dbReference type="EMBL" id="MU793623">
    <property type="protein sequence ID" value="KAJ3780950.1"/>
    <property type="molecule type" value="Genomic_DNA"/>
</dbReference>
<protein>
    <submittedName>
        <fullName evidence="1">Uncharacterized protein</fullName>
    </submittedName>
</protein>
<dbReference type="Proteomes" id="UP001163798">
    <property type="component" value="Unassembled WGS sequence"/>
</dbReference>